<sequence length="183" mass="21289">MNILFYVFIIYLILIIVSPIRYIYVLPTLCIYPNNETEVLQIEKEIKLRNQHDIDFFHLTDKSVSPAFVNIVPLSIQELDKMITQFHVAYVIIFFKYIINRPRPYQIKPNLNVLKSVSANTPAYPAGHAFQAYYLAKKLGKSYPELQPQLDAIAERCNSVRIKTGLHYPSDGQFSKQLVNIFY</sequence>
<proteinExistence type="predicted"/>
<feature type="transmembrane region" description="Helical" evidence="1">
    <location>
        <begin position="82"/>
        <end position="99"/>
    </location>
</feature>
<keyword evidence="1" id="KW-0812">Transmembrane</keyword>
<evidence type="ECO:0000256" key="1">
    <source>
        <dbReference type="SAM" id="Phobius"/>
    </source>
</evidence>
<organism evidence="2">
    <name type="scientific">viral metagenome</name>
    <dbReference type="NCBI Taxonomy" id="1070528"/>
    <lineage>
        <taxon>unclassified sequences</taxon>
        <taxon>metagenomes</taxon>
        <taxon>organismal metagenomes</taxon>
    </lineage>
</organism>
<keyword evidence="1" id="KW-1133">Transmembrane helix</keyword>
<dbReference type="EMBL" id="MN739501">
    <property type="protein sequence ID" value="QHT08767.1"/>
    <property type="molecule type" value="Genomic_DNA"/>
</dbReference>
<keyword evidence="1" id="KW-0472">Membrane</keyword>
<evidence type="ECO:0000313" key="2">
    <source>
        <dbReference type="EMBL" id="QHT08767.1"/>
    </source>
</evidence>
<accession>A0A6C0CWX5</accession>
<dbReference type="Gene3D" id="1.20.144.10">
    <property type="entry name" value="Phosphatidic acid phosphatase type 2/haloperoxidase"/>
    <property type="match status" value="1"/>
</dbReference>
<name>A0A6C0CWX5_9ZZZZ</name>
<reference evidence="2" key="1">
    <citation type="journal article" date="2020" name="Nature">
        <title>Giant virus diversity and host interactions through global metagenomics.</title>
        <authorList>
            <person name="Schulz F."/>
            <person name="Roux S."/>
            <person name="Paez-Espino D."/>
            <person name="Jungbluth S."/>
            <person name="Walsh D.A."/>
            <person name="Denef V.J."/>
            <person name="McMahon K.D."/>
            <person name="Konstantinidis K.T."/>
            <person name="Eloe-Fadrosh E.A."/>
            <person name="Kyrpides N.C."/>
            <person name="Woyke T."/>
        </authorList>
    </citation>
    <scope>NUCLEOTIDE SEQUENCE</scope>
    <source>
        <strain evidence="2">GVMAG-M-3300023109-53</strain>
    </source>
</reference>
<protein>
    <recommendedName>
        <fullName evidence="3">Phosphatidic acid phosphatase type 2/haloperoxidase domain-containing protein</fullName>
    </recommendedName>
</protein>
<feature type="transmembrane region" description="Helical" evidence="1">
    <location>
        <begin position="5"/>
        <end position="24"/>
    </location>
</feature>
<dbReference type="SUPFAM" id="SSF48317">
    <property type="entry name" value="Acid phosphatase/Vanadium-dependent haloperoxidase"/>
    <property type="match status" value="1"/>
</dbReference>
<dbReference type="InterPro" id="IPR036938">
    <property type="entry name" value="PAP2/HPO_sf"/>
</dbReference>
<evidence type="ECO:0008006" key="3">
    <source>
        <dbReference type="Google" id="ProtNLM"/>
    </source>
</evidence>
<dbReference type="AlphaFoldDB" id="A0A6C0CWX5"/>